<evidence type="ECO:0000313" key="3">
    <source>
        <dbReference type="Proteomes" id="UP000023152"/>
    </source>
</evidence>
<feature type="region of interest" description="Disordered" evidence="1">
    <location>
        <begin position="168"/>
        <end position="206"/>
    </location>
</feature>
<reference evidence="2 3" key="1">
    <citation type="journal article" date="2013" name="Curr. Biol.">
        <title>The Genome of the Foraminiferan Reticulomyxa filosa.</title>
        <authorList>
            <person name="Glockner G."/>
            <person name="Hulsmann N."/>
            <person name="Schleicher M."/>
            <person name="Noegel A.A."/>
            <person name="Eichinger L."/>
            <person name="Gallinger C."/>
            <person name="Pawlowski J."/>
            <person name="Sierra R."/>
            <person name="Euteneuer U."/>
            <person name="Pillet L."/>
            <person name="Moustafa A."/>
            <person name="Platzer M."/>
            <person name="Groth M."/>
            <person name="Szafranski K."/>
            <person name="Schliwa M."/>
        </authorList>
    </citation>
    <scope>NUCLEOTIDE SEQUENCE [LARGE SCALE GENOMIC DNA]</scope>
</reference>
<feature type="region of interest" description="Disordered" evidence="1">
    <location>
        <begin position="240"/>
        <end position="274"/>
    </location>
</feature>
<name>X6M6I3_RETFI</name>
<proteinExistence type="predicted"/>
<organism evidence="2 3">
    <name type="scientific">Reticulomyxa filosa</name>
    <dbReference type="NCBI Taxonomy" id="46433"/>
    <lineage>
        <taxon>Eukaryota</taxon>
        <taxon>Sar</taxon>
        <taxon>Rhizaria</taxon>
        <taxon>Retaria</taxon>
        <taxon>Foraminifera</taxon>
        <taxon>Monothalamids</taxon>
        <taxon>Reticulomyxidae</taxon>
        <taxon>Reticulomyxa</taxon>
    </lineage>
</organism>
<evidence type="ECO:0000313" key="2">
    <source>
        <dbReference type="EMBL" id="ETO09072.1"/>
    </source>
</evidence>
<accession>X6M6I3</accession>
<dbReference type="AlphaFoldDB" id="X6M6I3"/>
<feature type="compositionally biased region" description="Acidic residues" evidence="1">
    <location>
        <begin position="174"/>
        <end position="186"/>
    </location>
</feature>
<sequence length="811" mass="94864">MGLFAKCIRCEEVNHIIENCHARIPKAISKSMCRNCCQMHFLIDCPTITCKICGKNHHQNLCPSNNKTKENANIEIQEGFGKIFFGALPKRDFKRSESCPFDAIINLASESCVQSEQIAKSNVFFELDENYVKQNLTNQQVNELSKKRHGKFVSISHYGAYLADRLKKEMEQKESEDDSSENEESDSEHAPRRERPEREVEHETNSKLDIILQQLKKIEAKQRQQDSAIESIKSQKLAIKKVDSGNPSDYTSREKVKPGKKDKKESTSSKKASSTIMIPKNKAKCRHGDQCPYWHQFSCMYSHPSDPPNEEFVPVNTSISFVRRYMKRFGRIKRILISKLPYINKYKNNSNFFNARRINIQNKLYLQNCEYYQQFLKKRKEEPKEFLKQIVLFALKLHIHVLIDDSGKSINYNIPAEIPQFLYYGFQLSKRNINIVENAIQQFNNKISYLIKKKKEKDASMKEIHSEFLKLISYKEKQTIKKDIESITNIDILGQKPRYINSLTSKKKIEMWCKTNKFLIFITDHNEGLAFISYALYEKLWAKMVSLPMLKETTKTNAEIIAEQKAIRFYLKQKLPKENASQFPENHYNLKLAKVSPILKSIEKVPTSFRPIISSYNTVKYPFASFNNLILQEILKEIPKQYNTCIKNSLDVHQVSLINSQKKNDEKDNAYRENLNVVIKTEQENLESLKNLDKVIENVQVKAYSVQICLYMIVQYITLYLKRKNISPKICFKQKEDMEKKIQEETKNYCTFQKELNEIERVISYKGIPINIAISKEFGKINFAKISREDVGHKQYQRNFSAIFDFIKQKS</sequence>
<evidence type="ECO:0000256" key="1">
    <source>
        <dbReference type="SAM" id="MobiDB-lite"/>
    </source>
</evidence>
<feature type="compositionally biased region" description="Basic and acidic residues" evidence="1">
    <location>
        <begin position="251"/>
        <end position="268"/>
    </location>
</feature>
<gene>
    <name evidence="2" type="ORF">RFI_28315</name>
</gene>
<comment type="caution">
    <text evidence="2">The sequence shown here is derived from an EMBL/GenBank/DDBJ whole genome shotgun (WGS) entry which is preliminary data.</text>
</comment>
<feature type="compositionally biased region" description="Basic and acidic residues" evidence="1">
    <location>
        <begin position="187"/>
        <end position="206"/>
    </location>
</feature>
<protein>
    <submittedName>
        <fullName evidence="2">RING zinc finger-containing protein</fullName>
    </submittedName>
</protein>
<keyword evidence="3" id="KW-1185">Reference proteome</keyword>
<dbReference type="EMBL" id="ASPP01024389">
    <property type="protein sequence ID" value="ETO09072.1"/>
    <property type="molecule type" value="Genomic_DNA"/>
</dbReference>
<dbReference type="Proteomes" id="UP000023152">
    <property type="component" value="Unassembled WGS sequence"/>
</dbReference>